<evidence type="ECO:0000256" key="1">
    <source>
        <dbReference type="ARBA" id="ARBA00004502"/>
    </source>
</evidence>
<comment type="similarity">
    <text evidence="2">Belongs to the perilipin family.</text>
</comment>
<dbReference type="GO" id="GO:0005811">
    <property type="term" value="C:lipid droplet"/>
    <property type="evidence" value="ECO:0007669"/>
    <property type="project" value="UniProtKB-SubCell"/>
</dbReference>
<dbReference type="GO" id="GO:0010890">
    <property type="term" value="P:positive regulation of triglyceride storage"/>
    <property type="evidence" value="ECO:0007669"/>
    <property type="project" value="TreeGrafter"/>
</dbReference>
<proteinExistence type="inferred from homology"/>
<sequence length="515" mass="57911">MGALYAMKDHYPPSAVVIIFPAAQMRGSYGSEQLPAARCSHYTLRCRQERFVLRVPSLVSDANTPWEERPTPWTARIRNVIFIGSVPEFAWRESGKTTVNTPNRDSNLYLPVISSPVYSKSSALDHAATEVGYKLMLIKEQRRRKMSKKQEFPHLESISRITRLPVVESSLILASGFYSKVKCSSSLIHWGLTKAESSVHGALGRAIPAANALEKPINLLDTAMCRGLDVVEKKLPAITLPPTMLYASTKDYVSTTLVQPVLRRADSVLSCKFTNLAAEKIDSALDVADKYVDQYLPKTADENTVPQNCEVDGRAVVHTIHHVDHFSRKLRRRLTQRTLLEAKALKQQSEDLLHTLIQLAELLARDPKAVKEKAMALWVELSKNEPENQARPTTLEQLLVMLTRESARRMVHLANHVSANVAKLPHYLTVAVHDVVDYTTMFTDMLLRTCQLDKTRDQVIVHARLQMLKLQWVASEINTYANQLLLILSVNINNKPDLRQANNANSTQNNLNAVD</sequence>
<evidence type="ECO:0000313" key="4">
    <source>
        <dbReference type="EMBL" id="CAD7595953.1"/>
    </source>
</evidence>
<keyword evidence="3" id="KW-0551">Lipid droplet</keyword>
<dbReference type="InterPro" id="IPR004279">
    <property type="entry name" value="Perilipin"/>
</dbReference>
<dbReference type="Pfam" id="PF03036">
    <property type="entry name" value="Perilipin"/>
    <property type="match status" value="2"/>
</dbReference>
<organism evidence="4">
    <name type="scientific">Timema genevievae</name>
    <name type="common">Walking stick</name>
    <dbReference type="NCBI Taxonomy" id="629358"/>
    <lineage>
        <taxon>Eukaryota</taxon>
        <taxon>Metazoa</taxon>
        <taxon>Ecdysozoa</taxon>
        <taxon>Arthropoda</taxon>
        <taxon>Hexapoda</taxon>
        <taxon>Insecta</taxon>
        <taxon>Pterygota</taxon>
        <taxon>Neoptera</taxon>
        <taxon>Polyneoptera</taxon>
        <taxon>Phasmatodea</taxon>
        <taxon>Timematodea</taxon>
        <taxon>Timematoidea</taxon>
        <taxon>Timematidae</taxon>
        <taxon>Timema</taxon>
    </lineage>
</organism>
<protein>
    <recommendedName>
        <fullName evidence="5">Lipid storage droplets surface-binding protein 1</fullName>
    </recommendedName>
</protein>
<gene>
    <name evidence="4" type="ORF">TGEB3V08_LOCUS6233</name>
</gene>
<reference evidence="4" key="1">
    <citation type="submission" date="2020-11" db="EMBL/GenBank/DDBJ databases">
        <authorList>
            <person name="Tran Van P."/>
        </authorList>
    </citation>
    <scope>NUCLEOTIDE SEQUENCE</scope>
</reference>
<accession>A0A7R9JZE1</accession>
<dbReference type="PANTHER" id="PTHR14024">
    <property type="entry name" value="PERILIPIN"/>
    <property type="match status" value="1"/>
</dbReference>
<dbReference type="PANTHER" id="PTHR14024:SF49">
    <property type="entry name" value="LIPID STORAGE DROPLETS SURFACE-BINDING PROTEIN 1"/>
    <property type="match status" value="1"/>
</dbReference>
<dbReference type="EMBL" id="OE841497">
    <property type="protein sequence ID" value="CAD7595953.1"/>
    <property type="molecule type" value="Genomic_DNA"/>
</dbReference>
<evidence type="ECO:0008006" key="5">
    <source>
        <dbReference type="Google" id="ProtNLM"/>
    </source>
</evidence>
<dbReference type="GO" id="GO:0019915">
    <property type="term" value="P:lipid storage"/>
    <property type="evidence" value="ECO:0007669"/>
    <property type="project" value="TreeGrafter"/>
</dbReference>
<name>A0A7R9JZE1_TIMGE</name>
<dbReference type="AlphaFoldDB" id="A0A7R9JZE1"/>
<evidence type="ECO:0000256" key="2">
    <source>
        <dbReference type="ARBA" id="ARBA00006311"/>
    </source>
</evidence>
<comment type="subcellular location">
    <subcellularLocation>
        <location evidence="1">Lipid droplet</location>
    </subcellularLocation>
</comment>
<evidence type="ECO:0000256" key="3">
    <source>
        <dbReference type="ARBA" id="ARBA00022677"/>
    </source>
</evidence>
<dbReference type="GO" id="GO:0005829">
    <property type="term" value="C:cytosol"/>
    <property type="evidence" value="ECO:0007669"/>
    <property type="project" value="TreeGrafter"/>
</dbReference>